<proteinExistence type="predicted"/>
<reference evidence="1" key="1">
    <citation type="journal article" date="2019" name="bioRxiv">
        <title>The Genome of the Zebra Mussel, Dreissena polymorpha: A Resource for Invasive Species Research.</title>
        <authorList>
            <person name="McCartney M.A."/>
            <person name="Auch B."/>
            <person name="Kono T."/>
            <person name="Mallez S."/>
            <person name="Zhang Y."/>
            <person name="Obille A."/>
            <person name="Becker A."/>
            <person name="Abrahante J.E."/>
            <person name="Garbe J."/>
            <person name="Badalamenti J.P."/>
            <person name="Herman A."/>
            <person name="Mangelson H."/>
            <person name="Liachko I."/>
            <person name="Sullivan S."/>
            <person name="Sone E.D."/>
            <person name="Koren S."/>
            <person name="Silverstein K.A.T."/>
            <person name="Beckman K.B."/>
            <person name="Gohl D.M."/>
        </authorList>
    </citation>
    <scope>NUCLEOTIDE SEQUENCE</scope>
    <source>
        <strain evidence="1">Duluth1</strain>
        <tissue evidence="1">Whole animal</tissue>
    </source>
</reference>
<gene>
    <name evidence="1" type="ORF">DPMN_160777</name>
</gene>
<accession>A0A9D4IS07</accession>
<evidence type="ECO:0000313" key="1">
    <source>
        <dbReference type="EMBL" id="KAH3782857.1"/>
    </source>
</evidence>
<protein>
    <submittedName>
        <fullName evidence="1">Uncharacterized protein</fullName>
    </submittedName>
</protein>
<comment type="caution">
    <text evidence="1">The sequence shown here is derived from an EMBL/GenBank/DDBJ whole genome shotgun (WGS) entry which is preliminary data.</text>
</comment>
<dbReference type="AlphaFoldDB" id="A0A9D4IS07"/>
<sequence>MAINKQISFKLYFENILHAQGDDDSSANDIEFQCSHLDARSQTVSTASNVHAQGGELAGNLIHAPGGLGNGNWASSNRCPTSSAIC</sequence>
<organism evidence="1 2">
    <name type="scientific">Dreissena polymorpha</name>
    <name type="common">Zebra mussel</name>
    <name type="synonym">Mytilus polymorpha</name>
    <dbReference type="NCBI Taxonomy" id="45954"/>
    <lineage>
        <taxon>Eukaryota</taxon>
        <taxon>Metazoa</taxon>
        <taxon>Spiralia</taxon>
        <taxon>Lophotrochozoa</taxon>
        <taxon>Mollusca</taxon>
        <taxon>Bivalvia</taxon>
        <taxon>Autobranchia</taxon>
        <taxon>Heteroconchia</taxon>
        <taxon>Euheterodonta</taxon>
        <taxon>Imparidentia</taxon>
        <taxon>Neoheterodontei</taxon>
        <taxon>Myida</taxon>
        <taxon>Dreissenoidea</taxon>
        <taxon>Dreissenidae</taxon>
        <taxon>Dreissena</taxon>
    </lineage>
</organism>
<name>A0A9D4IS07_DREPO</name>
<keyword evidence="2" id="KW-1185">Reference proteome</keyword>
<dbReference type="EMBL" id="JAIWYP010000008">
    <property type="protein sequence ID" value="KAH3782857.1"/>
    <property type="molecule type" value="Genomic_DNA"/>
</dbReference>
<evidence type="ECO:0000313" key="2">
    <source>
        <dbReference type="Proteomes" id="UP000828390"/>
    </source>
</evidence>
<reference evidence="1" key="2">
    <citation type="submission" date="2020-11" db="EMBL/GenBank/DDBJ databases">
        <authorList>
            <person name="McCartney M.A."/>
            <person name="Auch B."/>
            <person name="Kono T."/>
            <person name="Mallez S."/>
            <person name="Becker A."/>
            <person name="Gohl D.M."/>
            <person name="Silverstein K.A.T."/>
            <person name="Koren S."/>
            <person name="Bechman K.B."/>
            <person name="Herman A."/>
            <person name="Abrahante J.E."/>
            <person name="Garbe J."/>
        </authorList>
    </citation>
    <scope>NUCLEOTIDE SEQUENCE</scope>
    <source>
        <strain evidence="1">Duluth1</strain>
        <tissue evidence="1">Whole animal</tissue>
    </source>
</reference>
<dbReference type="Proteomes" id="UP000828390">
    <property type="component" value="Unassembled WGS sequence"/>
</dbReference>